<gene>
    <name evidence="1" type="ORF">RFULGI_LOCUS5270</name>
</gene>
<comment type="caution">
    <text evidence="1">The sequence shown here is derived from an EMBL/GenBank/DDBJ whole genome shotgun (WGS) entry which is preliminary data.</text>
</comment>
<reference evidence="1" key="1">
    <citation type="submission" date="2021-06" db="EMBL/GenBank/DDBJ databases">
        <authorList>
            <person name="Kallberg Y."/>
            <person name="Tangrot J."/>
            <person name="Rosling A."/>
        </authorList>
    </citation>
    <scope>NUCLEOTIDE SEQUENCE</scope>
    <source>
        <strain evidence="1">IN212</strain>
    </source>
</reference>
<organism evidence="1 2">
    <name type="scientific">Racocetra fulgida</name>
    <dbReference type="NCBI Taxonomy" id="60492"/>
    <lineage>
        <taxon>Eukaryota</taxon>
        <taxon>Fungi</taxon>
        <taxon>Fungi incertae sedis</taxon>
        <taxon>Mucoromycota</taxon>
        <taxon>Glomeromycotina</taxon>
        <taxon>Glomeromycetes</taxon>
        <taxon>Diversisporales</taxon>
        <taxon>Gigasporaceae</taxon>
        <taxon>Racocetra</taxon>
    </lineage>
</organism>
<accession>A0A9N9BJB9</accession>
<evidence type="ECO:0000313" key="2">
    <source>
        <dbReference type="Proteomes" id="UP000789396"/>
    </source>
</evidence>
<dbReference type="EMBL" id="CAJVPZ010005806">
    <property type="protein sequence ID" value="CAG8566162.1"/>
    <property type="molecule type" value="Genomic_DNA"/>
</dbReference>
<dbReference type="Proteomes" id="UP000789396">
    <property type="component" value="Unassembled WGS sequence"/>
</dbReference>
<dbReference type="AlphaFoldDB" id="A0A9N9BJB9"/>
<name>A0A9N9BJB9_9GLOM</name>
<evidence type="ECO:0000313" key="1">
    <source>
        <dbReference type="EMBL" id="CAG8566162.1"/>
    </source>
</evidence>
<proteinExistence type="predicted"/>
<keyword evidence="2" id="KW-1185">Reference proteome</keyword>
<feature type="non-terminal residue" evidence="1">
    <location>
        <position position="48"/>
    </location>
</feature>
<sequence>MTIFSYLEAYRDINNKNPPLGAVEYSFVYVKDDLGIRLGHSAIPYLLT</sequence>
<protein>
    <submittedName>
        <fullName evidence="1">6105_t:CDS:1</fullName>
    </submittedName>
</protein>